<dbReference type="GO" id="GO:0004672">
    <property type="term" value="F:protein kinase activity"/>
    <property type="evidence" value="ECO:0007669"/>
    <property type="project" value="InterPro"/>
</dbReference>
<evidence type="ECO:0000259" key="1">
    <source>
        <dbReference type="PROSITE" id="PS50011"/>
    </source>
</evidence>
<dbReference type="SUPFAM" id="SSF56112">
    <property type="entry name" value="Protein kinase-like (PK-like)"/>
    <property type="match status" value="1"/>
</dbReference>
<dbReference type="PROSITE" id="PS50011">
    <property type="entry name" value="PROTEIN_KINASE_DOM"/>
    <property type="match status" value="1"/>
</dbReference>
<reference evidence="2 3" key="1">
    <citation type="submission" date="2017-06" db="EMBL/GenBank/DDBJ databases">
        <title>Genome of Fusarium nygamai isolate CS10214.</title>
        <authorList>
            <person name="Gardiner D.M."/>
            <person name="Obanor F."/>
            <person name="Kazan K."/>
        </authorList>
    </citation>
    <scope>NUCLEOTIDE SEQUENCE [LARGE SCALE GENOMIC DNA]</scope>
    <source>
        <strain evidence="2 3">CS10214</strain>
    </source>
</reference>
<dbReference type="InterPro" id="IPR011009">
    <property type="entry name" value="Kinase-like_dom_sf"/>
</dbReference>
<proteinExistence type="predicted"/>
<dbReference type="EMBL" id="MTQA01000598">
    <property type="protein sequence ID" value="PNP55199.1"/>
    <property type="molecule type" value="Genomic_DNA"/>
</dbReference>
<dbReference type="OrthoDB" id="4062651at2759"/>
<evidence type="ECO:0000313" key="3">
    <source>
        <dbReference type="Proteomes" id="UP000236664"/>
    </source>
</evidence>
<dbReference type="InterPro" id="IPR000719">
    <property type="entry name" value="Prot_kinase_dom"/>
</dbReference>
<feature type="domain" description="Protein kinase" evidence="1">
    <location>
        <begin position="1"/>
        <end position="210"/>
    </location>
</feature>
<accession>A0A2K0UBQ6</accession>
<comment type="caution">
    <text evidence="2">The sequence shown here is derived from an EMBL/GenBank/DDBJ whole genome shotgun (WGS) entry which is preliminary data.</text>
</comment>
<sequence>MRLPKHPHILTFDKTVMEEIEGRCVGFTNEHVPGGTLEENKTRTFKLKWLTQLIAVIDELNLNLGIAHQDIAPRNLLIDEEADSIMICDFNFSVRIGEPGYAESRNDIKGVIFTISARETNILEIEQKEWVQHPDVRLDHPVSEFRKALREWSEKRRRGKQLTTYKDTPNFIDWPDTPQPPLSEMVVYYGGKPTTKLILLWSTERKRTLK</sequence>
<name>A0A2K0UBQ6_GIBNY</name>
<gene>
    <name evidence="2" type="ORF">FNYG_15526</name>
</gene>
<organism evidence="2 3">
    <name type="scientific">Gibberella nygamai</name>
    <name type="common">Bean root rot disease fungus</name>
    <name type="synonym">Fusarium nygamai</name>
    <dbReference type="NCBI Taxonomy" id="42673"/>
    <lineage>
        <taxon>Eukaryota</taxon>
        <taxon>Fungi</taxon>
        <taxon>Dikarya</taxon>
        <taxon>Ascomycota</taxon>
        <taxon>Pezizomycotina</taxon>
        <taxon>Sordariomycetes</taxon>
        <taxon>Hypocreomycetidae</taxon>
        <taxon>Hypocreales</taxon>
        <taxon>Nectriaceae</taxon>
        <taxon>Fusarium</taxon>
        <taxon>Fusarium fujikuroi species complex</taxon>
    </lineage>
</organism>
<dbReference type="AlphaFoldDB" id="A0A2K0UBQ6"/>
<dbReference type="Proteomes" id="UP000236664">
    <property type="component" value="Unassembled WGS sequence"/>
</dbReference>
<dbReference type="STRING" id="42673.A0A2K0UBQ6"/>
<evidence type="ECO:0000313" key="2">
    <source>
        <dbReference type="EMBL" id="PNP55199.1"/>
    </source>
</evidence>
<protein>
    <recommendedName>
        <fullName evidence="1">Protein kinase domain-containing protein</fullName>
    </recommendedName>
</protein>
<dbReference type="GO" id="GO:0005524">
    <property type="term" value="F:ATP binding"/>
    <property type="evidence" value="ECO:0007669"/>
    <property type="project" value="InterPro"/>
</dbReference>
<keyword evidence="3" id="KW-1185">Reference proteome</keyword>
<dbReference type="Gene3D" id="1.10.510.10">
    <property type="entry name" value="Transferase(Phosphotransferase) domain 1"/>
    <property type="match status" value="1"/>
</dbReference>